<comment type="caution">
    <text evidence="3">The sequence shown here is derived from an EMBL/GenBank/DDBJ whole genome shotgun (WGS) entry which is preliminary data.</text>
</comment>
<reference evidence="3 4" key="1">
    <citation type="submission" date="2019-10" db="EMBL/GenBank/DDBJ databases">
        <title>Cardiobacteriales fam. a chemoheterotrophic member of the order Cardiobacteriales, and proposal of Cardiobacteriales fam. nov.</title>
        <authorList>
            <person name="Wang C."/>
        </authorList>
    </citation>
    <scope>NUCLEOTIDE SEQUENCE [LARGE SCALE GENOMIC DNA]</scope>
    <source>
        <strain evidence="3 4">ML27</strain>
    </source>
</reference>
<gene>
    <name evidence="3" type="ORF">GCU85_09750</name>
</gene>
<dbReference type="InterPro" id="IPR014755">
    <property type="entry name" value="Cu-Rt/internalin_Ig-like"/>
</dbReference>
<evidence type="ECO:0000313" key="4">
    <source>
        <dbReference type="Proteomes" id="UP000471298"/>
    </source>
</evidence>
<keyword evidence="4" id="KW-1185">Reference proteome</keyword>
<dbReference type="InParanoid" id="A0A6N7F0T2"/>
<dbReference type="Proteomes" id="UP000471298">
    <property type="component" value="Unassembled WGS sequence"/>
</dbReference>
<proteinExistence type="predicted"/>
<evidence type="ECO:0000259" key="2">
    <source>
        <dbReference type="Pfam" id="PF13205"/>
    </source>
</evidence>
<dbReference type="Gene3D" id="2.60.40.1220">
    <property type="match status" value="1"/>
</dbReference>
<dbReference type="Pfam" id="PF13205">
    <property type="entry name" value="Big_5"/>
    <property type="match status" value="1"/>
</dbReference>
<protein>
    <recommendedName>
        <fullName evidence="2">SbsA Ig-like domain-containing protein</fullName>
    </recommendedName>
</protein>
<feature type="domain" description="SbsA Ig-like" evidence="2">
    <location>
        <begin position="183"/>
        <end position="291"/>
    </location>
</feature>
<dbReference type="RefSeq" id="WP_152810995.1">
    <property type="nucleotide sequence ID" value="NZ_WHNW01000017.1"/>
</dbReference>
<organism evidence="3 4">
    <name type="scientific">Ostreibacterium oceani</name>
    <dbReference type="NCBI Taxonomy" id="2654998"/>
    <lineage>
        <taxon>Bacteria</taxon>
        <taxon>Pseudomonadati</taxon>
        <taxon>Pseudomonadota</taxon>
        <taxon>Gammaproteobacteria</taxon>
        <taxon>Cardiobacteriales</taxon>
        <taxon>Ostreibacteriaceae</taxon>
        <taxon>Ostreibacterium</taxon>
    </lineage>
</organism>
<accession>A0A6N7F0T2</accession>
<dbReference type="InterPro" id="IPR032812">
    <property type="entry name" value="SbsA_Ig"/>
</dbReference>
<dbReference type="AlphaFoldDB" id="A0A6N7F0T2"/>
<name>A0A6N7F0T2_9GAMM</name>
<sequence length="862" mass="96724">MEHNFMVYRKDMRILFLLMTFAIIPSFIFAQDTDGIFLPKLKQLEFSLRKTEVSNLDGRTYWRTEGNKSCLYSDHFYTIDIPVDPEKLHEVKFEVNNYDIDYRDPQGCPGGAEIDVLYLNDNRLPGSLSGANNSWSNNQRDLDTSIFINGENKIYIDTDSTNTGCWCVGVGEIVVSAIVDFGVVETSPTDKEKNRQFIVDRSDITVTFSDDYDPDTLTSDSFKLQYRDASGNYKDVAGVFSQVSSDEFKFTPNTNLKDAIKYYVTIVSGESGIKSTTGSPLPSDIEYTFETVPDLSLEDNFDYGDGETCAPSKAPCKGLELAIFQTSRNPPLVSHKPFVRRIYTRWKKHNDVYEDDQVKELSYQVSKLNSYSQGAGVNTVKRRDQYSKKEIALGEHTVNSIAQSSDTSFELEIKPYPQKNKEEVTYSTSLSLSKSPSVDNYSFEFLDYQGVGMSVTTLQPGGYDAVSNNVIKNQLPWVTEFFPVSKVTPYKTGRVAEVYFYPYTETSLEDKGVCKDPNDFSIIRSADDEMSCMLWFSRYYNGELKNTGEKRTYGVLVTPAYTNGVVGTTLAYAGRRLDGKRTDGIVIQEGGKGSDVVFPHEMYHSFGISHVSGRPNKDSIIEGFRFSPFENYSNFEGSKQNAGGVKPIYDLMYANDLKGIIPGTNVWVDYRDYNKIAEKSGAILKSTTLKNLNPKKINTNPVYLWVRGEADISNNFIVINHTKQRNWNNSEVVEPSNYSCDIQLLDVNKKVLSEGVFAIEAIAFPDDPNPSTGGSVFGGVLWDDAGETVRMTCENLTTEFSVIDNKPVVEIISPAENTVISGDIELMWNTIDVDGDTLYQNPYLGDFLQPGAKGNNFVFDST</sequence>
<evidence type="ECO:0000256" key="1">
    <source>
        <dbReference type="ARBA" id="ARBA00022729"/>
    </source>
</evidence>
<feature type="non-terminal residue" evidence="3">
    <location>
        <position position="862"/>
    </location>
</feature>
<evidence type="ECO:0000313" key="3">
    <source>
        <dbReference type="EMBL" id="MPV87007.1"/>
    </source>
</evidence>
<keyword evidence="1" id="KW-0732">Signal</keyword>
<dbReference type="EMBL" id="WHNW01000017">
    <property type="protein sequence ID" value="MPV87007.1"/>
    <property type="molecule type" value="Genomic_DNA"/>
</dbReference>